<name>A0A219AQ88_METCM</name>
<evidence type="ECO:0000313" key="1">
    <source>
        <dbReference type="EMBL" id="OWT42789.1"/>
    </source>
</evidence>
<dbReference type="Proteomes" id="UP000078397">
    <property type="component" value="Unassembled WGS sequence"/>
</dbReference>
<organism evidence="1 2">
    <name type="scientific">Pochonia chlamydosporia 170</name>
    <dbReference type="NCBI Taxonomy" id="1380566"/>
    <lineage>
        <taxon>Eukaryota</taxon>
        <taxon>Fungi</taxon>
        <taxon>Dikarya</taxon>
        <taxon>Ascomycota</taxon>
        <taxon>Pezizomycotina</taxon>
        <taxon>Sordariomycetes</taxon>
        <taxon>Hypocreomycetidae</taxon>
        <taxon>Hypocreales</taxon>
        <taxon>Clavicipitaceae</taxon>
        <taxon>Pochonia</taxon>
    </lineage>
</organism>
<accession>A0A219AQ88</accession>
<keyword evidence="2" id="KW-1185">Reference proteome</keyword>
<sequence length="66" mass="8101">MAWFNYYVRVGYHNKGLKVCQVNKIMLTKTKKRATPRQRELRQAVETAFFQHRLSSRHLNPKRRRR</sequence>
<evidence type="ECO:0000313" key="2">
    <source>
        <dbReference type="Proteomes" id="UP000078397"/>
    </source>
</evidence>
<reference evidence="1 2" key="1">
    <citation type="journal article" date="2016" name="PLoS Pathog.">
        <title>Biosynthesis of antibiotic leucinostatins in bio-control fungus Purpureocillium lilacinum and their inhibition on phytophthora revealed by genome mining.</title>
        <authorList>
            <person name="Wang G."/>
            <person name="Liu Z."/>
            <person name="Lin R."/>
            <person name="Li E."/>
            <person name="Mao Z."/>
            <person name="Ling J."/>
            <person name="Yang Y."/>
            <person name="Yin W.B."/>
            <person name="Xie B."/>
        </authorList>
    </citation>
    <scope>NUCLEOTIDE SEQUENCE [LARGE SCALE GENOMIC DNA]</scope>
    <source>
        <strain evidence="1">170</strain>
    </source>
</reference>
<dbReference type="KEGG" id="pchm:VFPPC_18044"/>
<dbReference type="EMBL" id="LSBJ02000006">
    <property type="protein sequence ID" value="OWT42789.1"/>
    <property type="molecule type" value="Genomic_DNA"/>
</dbReference>
<dbReference type="RefSeq" id="XP_022285264.1">
    <property type="nucleotide sequence ID" value="XM_022429704.1"/>
</dbReference>
<gene>
    <name evidence="1" type="ORF">VFPPC_18044</name>
</gene>
<protein>
    <submittedName>
        <fullName evidence="1">Uncharacterized protein</fullName>
    </submittedName>
</protein>
<comment type="caution">
    <text evidence="1">The sequence shown here is derived from an EMBL/GenBank/DDBJ whole genome shotgun (WGS) entry which is preliminary data.</text>
</comment>
<dbReference type="GeneID" id="33936918"/>
<dbReference type="AlphaFoldDB" id="A0A219AQ88"/>
<proteinExistence type="predicted"/>